<accession>X1DJV5</accession>
<organism evidence="2">
    <name type="scientific">marine sediment metagenome</name>
    <dbReference type="NCBI Taxonomy" id="412755"/>
    <lineage>
        <taxon>unclassified sequences</taxon>
        <taxon>metagenomes</taxon>
        <taxon>ecological metagenomes</taxon>
    </lineage>
</organism>
<evidence type="ECO:0000313" key="2">
    <source>
        <dbReference type="EMBL" id="GAH08550.1"/>
    </source>
</evidence>
<feature type="domain" description="Aminotransferase class V" evidence="1">
    <location>
        <begin position="16"/>
        <end position="144"/>
    </location>
</feature>
<protein>
    <recommendedName>
        <fullName evidence="1">Aminotransferase class V domain-containing protein</fullName>
    </recommendedName>
</protein>
<reference evidence="2" key="1">
    <citation type="journal article" date="2014" name="Front. Microbiol.">
        <title>High frequency of phylogenetically diverse reductive dehalogenase-homologous genes in deep subseafloor sedimentary metagenomes.</title>
        <authorList>
            <person name="Kawai M."/>
            <person name="Futagami T."/>
            <person name="Toyoda A."/>
            <person name="Takaki Y."/>
            <person name="Nishi S."/>
            <person name="Hori S."/>
            <person name="Arai W."/>
            <person name="Tsubouchi T."/>
            <person name="Morono Y."/>
            <person name="Uchiyama I."/>
            <person name="Ito T."/>
            <person name="Fujiyama A."/>
            <person name="Inagaki F."/>
            <person name="Takami H."/>
        </authorList>
    </citation>
    <scope>NUCLEOTIDE SEQUENCE</scope>
    <source>
        <strain evidence="2">Expedition CK06-06</strain>
    </source>
</reference>
<gene>
    <name evidence="2" type="ORF">S01H4_62755</name>
</gene>
<sequence length="151" mass="17209">FKKIYNKEVNRLKPVVFIGPYEHHSNDIMWREAIAEVMVIKPNLDGYIDLKDLENKVSDPKYKDRLKIGSFSAASNITGIKTPVYKIARIMHKYGGLVCFDYAASAPYVKINMNKDPETFFDAIFISPHKFVGGPGSSGILVFNERIYDRT</sequence>
<dbReference type="InterPro" id="IPR015424">
    <property type="entry name" value="PyrdxlP-dep_Trfase"/>
</dbReference>
<dbReference type="PANTHER" id="PTHR43686">
    <property type="entry name" value="SULFURTRANSFERASE-RELATED"/>
    <property type="match status" value="1"/>
</dbReference>
<evidence type="ECO:0000259" key="1">
    <source>
        <dbReference type="Pfam" id="PF00266"/>
    </source>
</evidence>
<dbReference type="InterPro" id="IPR015421">
    <property type="entry name" value="PyrdxlP-dep_Trfase_major"/>
</dbReference>
<feature type="non-terminal residue" evidence="2">
    <location>
        <position position="151"/>
    </location>
</feature>
<dbReference type="EMBL" id="BART01037538">
    <property type="protein sequence ID" value="GAH08550.1"/>
    <property type="molecule type" value="Genomic_DNA"/>
</dbReference>
<dbReference type="Pfam" id="PF00266">
    <property type="entry name" value="Aminotran_5"/>
    <property type="match status" value="1"/>
</dbReference>
<feature type="non-terminal residue" evidence="2">
    <location>
        <position position="1"/>
    </location>
</feature>
<name>X1DJV5_9ZZZZ</name>
<dbReference type="SUPFAM" id="SSF53383">
    <property type="entry name" value="PLP-dependent transferases"/>
    <property type="match status" value="1"/>
</dbReference>
<comment type="caution">
    <text evidence="2">The sequence shown here is derived from an EMBL/GenBank/DDBJ whole genome shotgun (WGS) entry which is preliminary data.</text>
</comment>
<dbReference type="AlphaFoldDB" id="X1DJV5"/>
<dbReference type="Gene3D" id="3.40.640.10">
    <property type="entry name" value="Type I PLP-dependent aspartate aminotransferase-like (Major domain)"/>
    <property type="match status" value="1"/>
</dbReference>
<proteinExistence type="predicted"/>
<dbReference type="InterPro" id="IPR000192">
    <property type="entry name" value="Aminotrans_V_dom"/>
</dbReference>
<dbReference type="PANTHER" id="PTHR43686:SF1">
    <property type="entry name" value="AMINOTRAN_5 DOMAIN-CONTAINING PROTEIN"/>
    <property type="match status" value="1"/>
</dbReference>